<dbReference type="EMBL" id="CP000471">
    <property type="protein sequence ID" value="ABK43095.1"/>
    <property type="molecule type" value="Genomic_DNA"/>
</dbReference>
<dbReference type="AlphaFoldDB" id="A0L552"/>
<gene>
    <name evidence="1" type="ordered locus">Mmc1_0574</name>
</gene>
<proteinExistence type="predicted"/>
<reference evidence="1 2" key="2">
    <citation type="journal article" date="2012" name="Int. J. Syst. Evol. Microbiol.">
        <title>Magnetococcus marinus gen. nov., sp. nov., a marine, magnetotactic bacterium that represents a novel lineage (Magnetococcaceae fam. nov.; Magnetococcales ord. nov.) at the base of the Alphaproteobacteria.</title>
        <authorList>
            <person name="Bazylinski D.A."/>
            <person name="Williams T.J."/>
            <person name="Lefevre C.T."/>
            <person name="Berg R.J."/>
            <person name="Zhang C.L."/>
            <person name="Bowser S.S."/>
            <person name="Dean A.J."/>
            <person name="Beveridge T.J."/>
        </authorList>
    </citation>
    <scope>NUCLEOTIDE SEQUENCE [LARGE SCALE GENOMIC DNA]</scope>
    <source>
        <strain evidence="2">ATCC BAA-1437 / JCM 17883 / MC-1</strain>
    </source>
</reference>
<dbReference type="OrthoDB" id="7273451at2"/>
<dbReference type="Proteomes" id="UP000002586">
    <property type="component" value="Chromosome"/>
</dbReference>
<evidence type="ECO:0000313" key="1">
    <source>
        <dbReference type="EMBL" id="ABK43095.1"/>
    </source>
</evidence>
<dbReference type="HOGENOM" id="CLU_815859_0_0_5"/>
<accession>A0L552</accession>
<reference evidence="2" key="1">
    <citation type="journal article" date="2009" name="Appl. Environ. Microbiol.">
        <title>Complete genome sequence of the chemolithoautotrophic marine magnetotactic coccus strain MC-1.</title>
        <authorList>
            <person name="Schubbe S."/>
            <person name="Williams T.J."/>
            <person name="Xie G."/>
            <person name="Kiss H.E."/>
            <person name="Brettin T.S."/>
            <person name="Martinez D."/>
            <person name="Ross C.A."/>
            <person name="Schuler D."/>
            <person name="Cox B.L."/>
            <person name="Nealson K.H."/>
            <person name="Bazylinski D.A."/>
        </authorList>
    </citation>
    <scope>NUCLEOTIDE SEQUENCE [LARGE SCALE GENOMIC DNA]</scope>
    <source>
        <strain evidence="2">ATCC BAA-1437 / JCM 17883 / MC-1</strain>
    </source>
</reference>
<dbReference type="STRING" id="156889.Mmc1_0574"/>
<sequence>MKLLVTLKPEGYEKPTASYGVVAEIDWERRCVLRQLRLPSASFRCGEAFMAPLIGGLCLTGHRLFVAMWNHIVEIDYPSFEVVNAFSTPQMGDLHGLTTDGTTLWVTATATEMVLGFDLNTMELIWQWGADAPILASYPQLYRPPRWRQNWRKRLAYHLQGGPQHPPLAAGEHRHRHKSCSPTYHHHLNDVTYHKGKLYVTTSGWYGSQNPGAVIELDPNSHAAHFVAPPGSFDGTHDTVFVDDTLFVTESRRNSLAWLNSDGRTGRHTLQPSPYFVRGLCWSNHLFIVGYTRMRGTQDPALLVAFNRHFAPMGQMALDQFHPPALGSAIHAVIPVPETL</sequence>
<protein>
    <submittedName>
        <fullName evidence="1">Uncharacterized protein</fullName>
    </submittedName>
</protein>
<organism evidence="1 2">
    <name type="scientific">Magnetococcus marinus (strain ATCC BAA-1437 / JCM 17883 / MC-1)</name>
    <dbReference type="NCBI Taxonomy" id="156889"/>
    <lineage>
        <taxon>Bacteria</taxon>
        <taxon>Pseudomonadati</taxon>
        <taxon>Pseudomonadota</taxon>
        <taxon>Magnetococcia</taxon>
        <taxon>Magnetococcales</taxon>
        <taxon>Magnetococcaceae</taxon>
        <taxon>Magnetococcus</taxon>
    </lineage>
</organism>
<dbReference type="RefSeq" id="WP_011712262.1">
    <property type="nucleotide sequence ID" value="NC_008576.1"/>
</dbReference>
<dbReference type="eggNOG" id="ENOG502ZGQP">
    <property type="taxonomic scope" value="Bacteria"/>
</dbReference>
<evidence type="ECO:0000313" key="2">
    <source>
        <dbReference type="Proteomes" id="UP000002586"/>
    </source>
</evidence>
<dbReference type="SUPFAM" id="SSF101898">
    <property type="entry name" value="NHL repeat"/>
    <property type="match status" value="1"/>
</dbReference>
<dbReference type="KEGG" id="mgm:Mmc1_0574"/>
<keyword evidence="2" id="KW-1185">Reference proteome</keyword>
<name>A0L552_MAGMM</name>